<dbReference type="AlphaFoldDB" id="A0A2S7N454"/>
<dbReference type="InterPro" id="IPR017647">
    <property type="entry name" value="Dnd_assoc_3"/>
</dbReference>
<dbReference type="NCBIfam" id="TIGR03238">
    <property type="entry name" value="dnd_assoc_3"/>
    <property type="match status" value="1"/>
</dbReference>
<evidence type="ECO:0000259" key="1">
    <source>
        <dbReference type="Pfam" id="PF13643"/>
    </source>
</evidence>
<dbReference type="InterPro" id="IPR025285">
    <property type="entry name" value="DUF4145"/>
</dbReference>
<reference evidence="2 3" key="1">
    <citation type="submission" date="2017-12" db="EMBL/GenBank/DDBJ databases">
        <title>Taxonomic description and draft genome of Pradoshia cofamensis Gen. nov., sp. nov., a thermotolerant bacillale isolated from anterior gut of earthworm Eisenia fetida.</title>
        <authorList>
            <person name="Saha T."/>
            <person name="Chakraborty R."/>
        </authorList>
    </citation>
    <scope>NUCLEOTIDE SEQUENCE [LARGE SCALE GENOMIC DNA]</scope>
    <source>
        <strain evidence="2 3">EAG3</strain>
    </source>
</reference>
<protein>
    <submittedName>
        <fullName evidence="2">DNA phosphorothioation-dependent restriction protein DptF</fullName>
    </submittedName>
</protein>
<proteinExistence type="predicted"/>
<gene>
    <name evidence="2" type="primary">dptF</name>
    <name evidence="2" type="ORF">CYL18_02530</name>
</gene>
<comment type="caution">
    <text evidence="2">The sequence shown here is derived from an EMBL/GenBank/DDBJ whole genome shotgun (WGS) entry which is preliminary data.</text>
</comment>
<keyword evidence="3" id="KW-1185">Reference proteome</keyword>
<accession>A0A2S7N454</accession>
<dbReference type="Pfam" id="PF13643">
    <property type="entry name" value="DUF4145"/>
    <property type="match status" value="1"/>
</dbReference>
<organism evidence="2 3">
    <name type="scientific">Pradoshia eiseniae</name>
    <dbReference type="NCBI Taxonomy" id="2064768"/>
    <lineage>
        <taxon>Bacteria</taxon>
        <taxon>Bacillati</taxon>
        <taxon>Bacillota</taxon>
        <taxon>Bacilli</taxon>
        <taxon>Bacillales</taxon>
        <taxon>Bacillaceae</taxon>
        <taxon>Pradoshia</taxon>
    </lineage>
</organism>
<dbReference type="EMBL" id="PKOZ01000001">
    <property type="protein sequence ID" value="PQD96783.1"/>
    <property type="molecule type" value="Genomic_DNA"/>
</dbReference>
<name>A0A2S7N454_9BACI</name>
<feature type="domain" description="DUF4145" evidence="1">
    <location>
        <begin position="34"/>
        <end position="121"/>
    </location>
</feature>
<evidence type="ECO:0000313" key="3">
    <source>
        <dbReference type="Proteomes" id="UP000239663"/>
    </source>
</evidence>
<sequence length="765" mass="89493">MSILLENRQVLDLQKYAFEFIEPYKSGWGILAEEFENTLFSDIDSSLIKARKLCELIVEDIFRKEKIEYSRFLKHVEALAALRNTEVLDETLFKSFDRIRRLGNTAAHEHGKIAIIDGLHAHRNLYEILKWYVEVYESYEAKIPEYQEAKPHNPQDLSEQVKQIISEMVPQYMGQFKEEKSEQLQTEVMINEMSTIQGSHLLYQLSKLRESSQDAVEGYKGLSEFKRYLHVKRPLEEILERHINEAVESSVSQIIFVCGSVGDGKSHLLSHLSSTIPEKLAQFEIHNDATESFDPKKNSLDTLAEVLKPFSDSRIEHSNEKLILAINLGVLNNFLESEYATNDFTRIRNYIVEANVFDSNSISVTKNHPHFRLVNFGDYNMYELTPNGPVSSYISDLFSRITNPVAQNPFYQAYKKDKQTNEINTLLVNYEMFSSKTVQEQIIKLIIKTIIKDKIILSSRILLNYIYDILVPITTEEMMTSDFLDMLPNLLPNLVFEGFDKSPFLKMMARQDPIHQRSIDVDRSLIDLHNNGSYYIAYRNVIHDSSAQEWISYLESIEDIAYLDKDTKRELSELFIRSCYLYESSLQDAFLDKVYMNYTKYLYAYNTGQKRMLQNLYFDIDKSIYLWKGAPKTNYLYIDEEGHQYRIAERLQLRNAPKALPTNNLEVVERFTSSLVLGFRCDPFEEIHEVEIDLSLYSLIVRVNNGYRLNKKDRDDSIKFIEFIENLLPFGRQMEEILITDTENGHAFLLEYDPDFETYSFRREN</sequence>
<evidence type="ECO:0000313" key="2">
    <source>
        <dbReference type="EMBL" id="PQD96783.1"/>
    </source>
</evidence>
<dbReference type="Proteomes" id="UP000239663">
    <property type="component" value="Unassembled WGS sequence"/>
</dbReference>